<comment type="caution">
    <text evidence="1">The sequence shown here is derived from an EMBL/GenBank/DDBJ whole genome shotgun (WGS) entry which is preliminary data.</text>
</comment>
<evidence type="ECO:0000313" key="1">
    <source>
        <dbReference type="EMBL" id="KAK1800231.1"/>
    </source>
</evidence>
<reference evidence="1" key="1">
    <citation type="submission" date="2023-03" db="EMBL/GenBank/DDBJ databases">
        <title>Electrophorus voltai genome.</title>
        <authorList>
            <person name="Bian C."/>
        </authorList>
    </citation>
    <scope>NUCLEOTIDE SEQUENCE</scope>
    <source>
        <strain evidence="1">CB-2022</strain>
        <tissue evidence="1">Muscle</tissue>
    </source>
</reference>
<dbReference type="EMBL" id="JAROKS010000010">
    <property type="protein sequence ID" value="KAK1800231.1"/>
    <property type="molecule type" value="Genomic_DNA"/>
</dbReference>
<dbReference type="PANTHER" id="PTHR47510">
    <property type="entry name" value="REVERSE TRANSCRIPTASE DOMAIN-CONTAINING PROTEIN"/>
    <property type="match status" value="1"/>
</dbReference>
<protein>
    <recommendedName>
        <fullName evidence="3">Reverse transcriptase domain-containing protein</fullName>
    </recommendedName>
</protein>
<sequence length="247" mass="27991">MGWEEEKLPPCAFLPPWEVARTDQSLAALQDTLDDTDWDMFRHSTDDVGELTEVVVGFIGKLVDDTIPRATIKTFPNQKPWMNKTIHEALYFHTAANNAGIISGNMDKYKSVAYGVCRVVRDVKWCYGRKLESQFQQSGYRSLWQGLRMIMHYRSPPPRCEYRLALNTFFTRIEAAHRSANANRTSTNNANGAIGTANSACAEPTRGQRPLIIMESDVRRVFKRMNTRKVAGPDGICGRVIKAWQTS</sequence>
<gene>
    <name evidence="1" type="ORF">P4O66_000275</name>
</gene>
<proteinExistence type="predicted"/>
<evidence type="ECO:0000313" key="2">
    <source>
        <dbReference type="Proteomes" id="UP001239994"/>
    </source>
</evidence>
<evidence type="ECO:0008006" key="3">
    <source>
        <dbReference type="Google" id="ProtNLM"/>
    </source>
</evidence>
<accession>A0AAD8ZL71</accession>
<name>A0AAD8ZL71_9TELE</name>
<dbReference type="PANTHER" id="PTHR47510:SF3">
    <property type="entry name" value="ENDO_EXONUCLEASE_PHOSPHATASE DOMAIN-CONTAINING PROTEIN"/>
    <property type="match status" value="1"/>
</dbReference>
<keyword evidence="2" id="KW-1185">Reference proteome</keyword>
<dbReference type="AlphaFoldDB" id="A0AAD8ZL71"/>
<dbReference type="Proteomes" id="UP001239994">
    <property type="component" value="Unassembled WGS sequence"/>
</dbReference>
<organism evidence="1 2">
    <name type="scientific">Electrophorus voltai</name>
    <dbReference type="NCBI Taxonomy" id="2609070"/>
    <lineage>
        <taxon>Eukaryota</taxon>
        <taxon>Metazoa</taxon>
        <taxon>Chordata</taxon>
        <taxon>Craniata</taxon>
        <taxon>Vertebrata</taxon>
        <taxon>Euteleostomi</taxon>
        <taxon>Actinopterygii</taxon>
        <taxon>Neopterygii</taxon>
        <taxon>Teleostei</taxon>
        <taxon>Ostariophysi</taxon>
        <taxon>Gymnotiformes</taxon>
        <taxon>Gymnotoidei</taxon>
        <taxon>Gymnotidae</taxon>
        <taxon>Electrophorus</taxon>
    </lineage>
</organism>